<gene>
    <name evidence="2" type="ORF">C2G38_2091493</name>
</gene>
<proteinExistence type="predicted"/>
<organism evidence="2 3">
    <name type="scientific">Gigaspora rosea</name>
    <dbReference type="NCBI Taxonomy" id="44941"/>
    <lineage>
        <taxon>Eukaryota</taxon>
        <taxon>Fungi</taxon>
        <taxon>Fungi incertae sedis</taxon>
        <taxon>Mucoromycota</taxon>
        <taxon>Glomeromycotina</taxon>
        <taxon>Glomeromycetes</taxon>
        <taxon>Diversisporales</taxon>
        <taxon>Gigasporaceae</taxon>
        <taxon>Gigaspora</taxon>
    </lineage>
</organism>
<evidence type="ECO:0000313" key="3">
    <source>
        <dbReference type="Proteomes" id="UP000266673"/>
    </source>
</evidence>
<dbReference type="OrthoDB" id="2372866at2759"/>
<keyword evidence="3" id="KW-1185">Reference proteome</keyword>
<dbReference type="EMBL" id="QKWP01000692">
    <property type="protein sequence ID" value="RIB16220.1"/>
    <property type="molecule type" value="Genomic_DNA"/>
</dbReference>
<name>A0A397V171_9GLOM</name>
<keyword evidence="1" id="KW-0175">Coiled coil</keyword>
<sequence>MNMYKDFNHESVMRVEDKLSKLEMQASEVIRNIVNASQNENQVVLSSTSLDNLRKFLFIMNYRKPHRQSQYINQDFDLRTWPLITKFMQDYKIQHTREVWLQNLREILDTTNKDIRNNLQIFSPERNDYMDFMMDRFLVIWQAGENDEFITTSNGFGIYDGINGLLPFSKGYYAIRYYYVISPKLVLVLCSTLLREEFRKSRLHSSFFNDNFFNDVPHPAIPKLVKINNENDCNTNGNQLTFIESMLNFLGFKIEECDTLIFPIVKVNSTTVHLVNTIILNETKPDEVFSFLFHSNLYKSIVKYHNSKDLDIIKQDHTSLKKKLFIVLNRTHQENLSLRKILSDNNRSNWKECKILQNSDPKRQDQLRNNITEIHQNFNPDLKVQDQLRDNLTEIVQDSDPDPDPELRDQLRNSFTGIDKLHENFANIFQNFDPEERDQLQDNLVDQDLKLLVDEFHKLSMASPNPAIRCWAIQEYVMRRKGLELNRKVNNKEWPNPYVQCLYKGPFDKTKIPIANCRCNSCVIYRKFNAKLNEYLTTDIIEEQQRLYKVPKTLEPNKNFLIEMYFLKGLASGYEPSYMPLIMQNPNIRYSLMFAWPKHTSSNFSMGNCASIFNLLSRDWMITEHFVKAKDLFARYSFPESVMIRISYKILYKKYLHVYALGFHESFGDPANYEFTTTLYDFKRSFQNSDLIFS</sequence>
<evidence type="ECO:0000256" key="1">
    <source>
        <dbReference type="SAM" id="Coils"/>
    </source>
</evidence>
<dbReference type="Proteomes" id="UP000266673">
    <property type="component" value="Unassembled WGS sequence"/>
</dbReference>
<protein>
    <submittedName>
        <fullName evidence="2">Uncharacterized protein</fullName>
    </submittedName>
</protein>
<comment type="caution">
    <text evidence="2">The sequence shown here is derived from an EMBL/GenBank/DDBJ whole genome shotgun (WGS) entry which is preliminary data.</text>
</comment>
<evidence type="ECO:0000313" key="2">
    <source>
        <dbReference type="EMBL" id="RIB16220.1"/>
    </source>
</evidence>
<reference evidence="2 3" key="1">
    <citation type="submission" date="2018-06" db="EMBL/GenBank/DDBJ databases">
        <title>Comparative genomics reveals the genomic features of Rhizophagus irregularis, R. cerebriforme, R. diaphanum and Gigaspora rosea, and their symbiotic lifestyle signature.</title>
        <authorList>
            <person name="Morin E."/>
            <person name="San Clemente H."/>
            <person name="Chen E.C.H."/>
            <person name="De La Providencia I."/>
            <person name="Hainaut M."/>
            <person name="Kuo A."/>
            <person name="Kohler A."/>
            <person name="Murat C."/>
            <person name="Tang N."/>
            <person name="Roy S."/>
            <person name="Loubradou J."/>
            <person name="Henrissat B."/>
            <person name="Grigoriev I.V."/>
            <person name="Corradi N."/>
            <person name="Roux C."/>
            <person name="Martin F.M."/>
        </authorList>
    </citation>
    <scope>NUCLEOTIDE SEQUENCE [LARGE SCALE GENOMIC DNA]</scope>
    <source>
        <strain evidence="2 3">DAOM 194757</strain>
    </source>
</reference>
<dbReference type="STRING" id="44941.A0A397V171"/>
<feature type="coiled-coil region" evidence="1">
    <location>
        <begin position="12"/>
        <end position="39"/>
    </location>
</feature>
<dbReference type="Pfam" id="PF14022">
    <property type="entry name" value="DUF4238"/>
    <property type="match status" value="1"/>
</dbReference>
<accession>A0A397V171</accession>
<dbReference type="InterPro" id="IPR025332">
    <property type="entry name" value="DUF4238"/>
</dbReference>
<dbReference type="AlphaFoldDB" id="A0A397V171"/>